<proteinExistence type="inferred from homology"/>
<comment type="subcellular location">
    <subcellularLocation>
        <location evidence="1">Cytoplasm</location>
    </subcellularLocation>
</comment>
<dbReference type="SUPFAM" id="SSF48452">
    <property type="entry name" value="TPR-like"/>
    <property type="match status" value="1"/>
</dbReference>
<evidence type="ECO:0000259" key="12">
    <source>
        <dbReference type="PROSITE" id="PS50305"/>
    </source>
</evidence>
<dbReference type="Gene3D" id="3.40.50.1220">
    <property type="entry name" value="TPP-binding domain"/>
    <property type="match status" value="1"/>
</dbReference>
<feature type="region of interest" description="Disordered" evidence="11">
    <location>
        <begin position="542"/>
        <end position="567"/>
    </location>
</feature>
<keyword evidence="7" id="KW-0677">Repeat</keyword>
<feature type="domain" description="Deacetylase sirtuin-type" evidence="12">
    <location>
        <begin position="27"/>
        <end position="300"/>
    </location>
</feature>
<feature type="binding site" evidence="10">
    <location>
        <position position="192"/>
    </location>
    <ligand>
        <name>Zn(2+)</name>
        <dbReference type="ChEBI" id="CHEBI:29105"/>
    </ligand>
</feature>
<feature type="region of interest" description="Disordered" evidence="11">
    <location>
        <begin position="497"/>
        <end position="519"/>
    </location>
</feature>
<evidence type="ECO:0000256" key="8">
    <source>
        <dbReference type="ARBA" id="ARBA00022803"/>
    </source>
</evidence>
<dbReference type="GO" id="GO:0070403">
    <property type="term" value="F:NAD+ binding"/>
    <property type="evidence" value="ECO:0007669"/>
    <property type="project" value="InterPro"/>
</dbReference>
<evidence type="ECO:0000256" key="9">
    <source>
        <dbReference type="ARBA" id="ARBA00023027"/>
    </source>
</evidence>
<evidence type="ECO:0000256" key="7">
    <source>
        <dbReference type="ARBA" id="ARBA00022737"/>
    </source>
</evidence>
<comment type="similarity">
    <text evidence="2">Belongs to the sirtuin family. Class I subfamily.</text>
</comment>
<keyword evidence="10" id="KW-0479">Metal-binding</keyword>
<evidence type="ECO:0000256" key="1">
    <source>
        <dbReference type="ARBA" id="ARBA00004496"/>
    </source>
</evidence>
<evidence type="ECO:0000256" key="4">
    <source>
        <dbReference type="ARBA" id="ARBA00022443"/>
    </source>
</evidence>
<reference evidence="13" key="1">
    <citation type="submission" date="2021-07" db="EMBL/GenBank/DDBJ databases">
        <title>Draft genome of Mortierella alpina, strain LL118, isolated from an aspen leaf litter sample.</title>
        <authorList>
            <person name="Yang S."/>
            <person name="Vinatzer B.A."/>
        </authorList>
    </citation>
    <scope>NUCLEOTIDE SEQUENCE</scope>
    <source>
        <strain evidence="13">LL118</strain>
    </source>
</reference>
<evidence type="ECO:0000256" key="5">
    <source>
        <dbReference type="ARBA" id="ARBA00022490"/>
    </source>
</evidence>
<dbReference type="GO" id="GO:0046872">
    <property type="term" value="F:metal ion binding"/>
    <property type="evidence" value="ECO:0007669"/>
    <property type="project" value="UniProtKB-KW"/>
</dbReference>
<dbReference type="PANTHER" id="PTHR15175:SF0">
    <property type="entry name" value="SH3 DOMAIN-CONTAINING PROTEIN C23A1.17"/>
    <property type="match status" value="1"/>
</dbReference>
<sequence>MTSAAAARIPVKERLPKPMPEPEPRIQIVEDASIDAIAHLINAQKAKSIIVMTGAGISTAAGIKDFRSPGTGLYADLEEYNLPFPEAVFDLEFFKKSPLPFYRLAKHLYPGGYRPTLTHYLLPLLAKKNLLLRSYTQNIDSLERLAGLDEDFLVEAHGSFTNAKCIQCEMTSDSAWVKKHIMDGDIPYCQRCSGLVKPGITFFGEGLPLRFTKMVETDFESCDLLIVLGTSLKVEPFNKLIAKVSPRCPRLLINRERAGEELHSGFDFDDKQKYTIQRDALFLGSCDEGVKKLAALCGWEDELQNMYDVGHAQMKAANAKDQREAGAANFANEEEDGDADSDDLQEDDLEISEGKASLCAADSDLLFGEITQRLEKSSLLSQSEEPRRPSEPALCSSESSNGGQDTDACLKVSGESESAQLLMETSRLSSAPEEPSSSEEQAVDTIAAKVEESTLTLPSNRVTDESTANGSDSTVAHYKLDTDDSAARNQLSTELVLTPSENSNSSKANDLESSGSSALPANSCNASAVLADAENFVEKDLQQSNAPASDPQTPGLDSSVSSLSSGSSVPPFEPSAAFINSVQSAAITNSVPNMAATTESTEDLRSSMASMASAGSSKPESTFSVAVSTASTFQPVSRCIPVTTINANTGAEVAVASGHTYHPFGSDMSFNFGSGDGDSSSRGIGAKDGLFLQMIRRKRRKDFENAAYGGSMKSGEFRYLRGHGTVHPHYLTCGRYELDQWNEGVIAFDQGLYEDALEIFEPIADSAKIHFNIGVVLATLGDFEGASAAYTLATKLDQYLAIAYFQNGVANVALEDYAKALTCFHDAFLYLRGNMVIDYTQLGLDFKLYSCQVLYNRALCYIELGELDLGMTDLWRATREKQTKDHDLLDQALRDKGQDCTVFTVPQGVLYRPPESKVKNSKKKDYLGNSKVIAAIDSTDSFAGFQGKSAWQVQMSGPTNVAAVEEPRPMTPPN</sequence>
<comment type="caution">
    <text evidence="13">The sequence shown here is derived from an EMBL/GenBank/DDBJ whole genome shotgun (WGS) entry which is preliminary data.</text>
</comment>
<keyword evidence="5" id="KW-0963">Cytoplasm</keyword>
<keyword evidence="4" id="KW-0728">SH3 domain</keyword>
<dbReference type="SMART" id="SM00028">
    <property type="entry name" value="TPR"/>
    <property type="match status" value="3"/>
</dbReference>
<feature type="region of interest" description="Disordered" evidence="11">
    <location>
        <begin position="377"/>
        <end position="443"/>
    </location>
</feature>
<keyword evidence="6" id="KW-0808">Transferase</keyword>
<accession>A0A9P8A6I1</accession>
<feature type="compositionally biased region" description="Basic and acidic residues" evidence="11">
    <location>
        <begin position="10"/>
        <end position="23"/>
    </location>
</feature>
<feature type="active site" description="Proton acceptor" evidence="10">
    <location>
        <position position="157"/>
    </location>
</feature>
<comment type="similarity">
    <text evidence="3">Belongs to the NCF2/NOXA1 family.</text>
</comment>
<feature type="non-terminal residue" evidence="13">
    <location>
        <position position="1"/>
    </location>
</feature>
<dbReference type="AlphaFoldDB" id="A0A9P8A6I1"/>
<gene>
    <name evidence="13" type="ORF">KVV02_006094</name>
</gene>
<dbReference type="EMBL" id="JAIFTL010000065">
    <property type="protein sequence ID" value="KAG9324500.1"/>
    <property type="molecule type" value="Genomic_DNA"/>
</dbReference>
<feature type="compositionally biased region" description="Polar residues" evidence="11">
    <location>
        <begin position="542"/>
        <end position="552"/>
    </location>
</feature>
<dbReference type="InterPro" id="IPR026590">
    <property type="entry name" value="Ssirtuin_cat_dom"/>
</dbReference>
<dbReference type="PANTHER" id="PTHR15175">
    <property type="entry name" value="NEUTROPHIL CYTOSOLIC FACTOR 2, NEUTROPHIL NADPH OXIDASE FACTOR 2"/>
    <property type="match status" value="1"/>
</dbReference>
<dbReference type="Gene3D" id="3.30.1600.10">
    <property type="entry name" value="SIR2/SIRT2 'Small Domain"/>
    <property type="match status" value="1"/>
</dbReference>
<organism evidence="13 14">
    <name type="scientific">Mortierella alpina</name>
    <name type="common">Oleaginous fungus</name>
    <name type="synonym">Mortierella renispora</name>
    <dbReference type="NCBI Taxonomy" id="64518"/>
    <lineage>
        <taxon>Eukaryota</taxon>
        <taxon>Fungi</taxon>
        <taxon>Fungi incertae sedis</taxon>
        <taxon>Mucoromycota</taxon>
        <taxon>Mortierellomycotina</taxon>
        <taxon>Mortierellomycetes</taxon>
        <taxon>Mortierellales</taxon>
        <taxon>Mortierellaceae</taxon>
        <taxon>Mortierella</taxon>
    </lineage>
</organism>
<protein>
    <recommendedName>
        <fullName evidence="12">Deacetylase sirtuin-type domain-containing protein</fullName>
    </recommendedName>
</protein>
<dbReference type="InterPro" id="IPR011990">
    <property type="entry name" value="TPR-like_helical_dom_sf"/>
</dbReference>
<dbReference type="SUPFAM" id="SSF52467">
    <property type="entry name" value="DHS-like NAD/FAD-binding domain"/>
    <property type="match status" value="1"/>
</dbReference>
<evidence type="ECO:0000256" key="2">
    <source>
        <dbReference type="ARBA" id="ARBA00006924"/>
    </source>
</evidence>
<evidence type="ECO:0000256" key="6">
    <source>
        <dbReference type="ARBA" id="ARBA00022679"/>
    </source>
</evidence>
<keyword evidence="8" id="KW-0802">TPR repeat</keyword>
<dbReference type="InterPro" id="IPR051864">
    <property type="entry name" value="NCF2_NOXA1"/>
</dbReference>
<dbReference type="InterPro" id="IPR019734">
    <property type="entry name" value="TPR_rpt"/>
</dbReference>
<keyword evidence="10" id="KW-0862">Zinc</keyword>
<feature type="compositionally biased region" description="Low complexity" evidence="11">
    <location>
        <begin position="555"/>
        <end position="567"/>
    </location>
</feature>
<feature type="region of interest" description="Disordered" evidence="11">
    <location>
        <begin position="1"/>
        <end position="23"/>
    </location>
</feature>
<evidence type="ECO:0000313" key="13">
    <source>
        <dbReference type="EMBL" id="KAG9324500.1"/>
    </source>
</evidence>
<dbReference type="GO" id="GO:0005737">
    <property type="term" value="C:cytoplasm"/>
    <property type="evidence" value="ECO:0007669"/>
    <property type="project" value="UniProtKB-SubCell"/>
</dbReference>
<evidence type="ECO:0000313" key="14">
    <source>
        <dbReference type="Proteomes" id="UP000717515"/>
    </source>
</evidence>
<dbReference type="InterPro" id="IPR026591">
    <property type="entry name" value="Sirtuin_cat_small_dom_sf"/>
</dbReference>
<dbReference type="Pfam" id="PF13181">
    <property type="entry name" value="TPR_8"/>
    <property type="match status" value="1"/>
</dbReference>
<dbReference type="Pfam" id="PF02146">
    <property type="entry name" value="SIR2"/>
    <property type="match status" value="1"/>
</dbReference>
<dbReference type="InterPro" id="IPR003000">
    <property type="entry name" value="Sirtuin"/>
</dbReference>
<dbReference type="GO" id="GO:0016740">
    <property type="term" value="F:transferase activity"/>
    <property type="evidence" value="ECO:0007669"/>
    <property type="project" value="UniProtKB-KW"/>
</dbReference>
<dbReference type="Proteomes" id="UP000717515">
    <property type="component" value="Unassembled WGS sequence"/>
</dbReference>
<dbReference type="Gene3D" id="1.25.40.10">
    <property type="entry name" value="Tetratricopeptide repeat domain"/>
    <property type="match status" value="1"/>
</dbReference>
<feature type="binding site" evidence="10">
    <location>
        <position position="189"/>
    </location>
    <ligand>
        <name>Zn(2+)</name>
        <dbReference type="ChEBI" id="CHEBI:29105"/>
    </ligand>
</feature>
<dbReference type="InterPro" id="IPR029035">
    <property type="entry name" value="DHS-like_NAD/FAD-binding_dom"/>
</dbReference>
<evidence type="ECO:0000256" key="10">
    <source>
        <dbReference type="PROSITE-ProRule" id="PRU00236"/>
    </source>
</evidence>
<feature type="binding site" evidence="10">
    <location>
        <position position="168"/>
    </location>
    <ligand>
        <name>Zn(2+)</name>
        <dbReference type="ChEBI" id="CHEBI:29105"/>
    </ligand>
</feature>
<dbReference type="FunFam" id="1.25.40.10:FF:000017">
    <property type="entry name" value="NADPH oxidase regulator NoxR"/>
    <property type="match status" value="1"/>
</dbReference>
<name>A0A9P8A6I1_MORAP</name>
<dbReference type="PROSITE" id="PS50305">
    <property type="entry name" value="SIRTUIN"/>
    <property type="match status" value="1"/>
</dbReference>
<feature type="binding site" evidence="10">
    <location>
        <position position="165"/>
    </location>
    <ligand>
        <name>Zn(2+)</name>
        <dbReference type="ChEBI" id="CHEBI:29105"/>
    </ligand>
</feature>
<evidence type="ECO:0000256" key="11">
    <source>
        <dbReference type="SAM" id="MobiDB-lite"/>
    </source>
</evidence>
<evidence type="ECO:0000256" key="3">
    <source>
        <dbReference type="ARBA" id="ARBA00008051"/>
    </source>
</evidence>
<dbReference type="CDD" id="cd01408">
    <property type="entry name" value="SIRT1"/>
    <property type="match status" value="1"/>
</dbReference>
<feature type="compositionally biased region" description="Low complexity" evidence="11">
    <location>
        <begin position="429"/>
        <end position="440"/>
    </location>
</feature>
<keyword evidence="9" id="KW-0520">NAD</keyword>